<evidence type="ECO:0000259" key="12">
    <source>
        <dbReference type="Pfam" id="PF20805"/>
    </source>
</evidence>
<dbReference type="PROSITE" id="PS00242">
    <property type="entry name" value="INTEGRIN_ALPHA"/>
    <property type="match status" value="1"/>
</dbReference>
<dbReference type="InterPro" id="IPR032695">
    <property type="entry name" value="Integrin_dom_sf"/>
</dbReference>
<dbReference type="EMBL" id="VXIV02002501">
    <property type="protein sequence ID" value="KAF6025055.1"/>
    <property type="molecule type" value="Genomic_DNA"/>
</dbReference>
<accession>A0A7J7JG26</accession>
<dbReference type="Gene3D" id="2.60.40.1530">
    <property type="entry name" value="ntegrin, alpha v. Chain A, domain 4"/>
    <property type="match status" value="1"/>
</dbReference>
<dbReference type="GO" id="GO:0033627">
    <property type="term" value="P:cell adhesion mediated by integrin"/>
    <property type="evidence" value="ECO:0007669"/>
    <property type="project" value="TreeGrafter"/>
</dbReference>
<dbReference type="Pfam" id="PF20806">
    <property type="entry name" value="Integrin_A_Ig_3"/>
    <property type="match status" value="1"/>
</dbReference>
<feature type="domain" description="Integrin alpha second immunoglobulin-like" evidence="12">
    <location>
        <begin position="31"/>
        <end position="140"/>
    </location>
</feature>
<dbReference type="SUPFAM" id="SSF69179">
    <property type="entry name" value="Integrin domains"/>
    <property type="match status" value="2"/>
</dbReference>
<name>A0A7J7JG26_BUGNE</name>
<evidence type="ECO:0000256" key="11">
    <source>
        <dbReference type="SAM" id="Phobius"/>
    </source>
</evidence>
<dbReference type="GO" id="GO:0098609">
    <property type="term" value="P:cell-cell adhesion"/>
    <property type="evidence" value="ECO:0007669"/>
    <property type="project" value="TreeGrafter"/>
</dbReference>
<keyword evidence="8" id="KW-1015">Disulfide bond</keyword>
<dbReference type="InterPro" id="IPR048286">
    <property type="entry name" value="Integrin_alpha_Ig-like_3"/>
</dbReference>
<dbReference type="Pfam" id="PF20805">
    <property type="entry name" value="Integrin_A_Ig_2"/>
    <property type="match status" value="1"/>
</dbReference>
<organism evidence="14 15">
    <name type="scientific">Bugula neritina</name>
    <name type="common">Brown bryozoan</name>
    <name type="synonym">Sertularia neritina</name>
    <dbReference type="NCBI Taxonomy" id="10212"/>
    <lineage>
        <taxon>Eukaryota</taxon>
        <taxon>Metazoa</taxon>
        <taxon>Spiralia</taxon>
        <taxon>Lophotrochozoa</taxon>
        <taxon>Bryozoa</taxon>
        <taxon>Gymnolaemata</taxon>
        <taxon>Cheilostomatida</taxon>
        <taxon>Flustrina</taxon>
        <taxon>Buguloidea</taxon>
        <taxon>Bugulidae</taxon>
        <taxon>Bugula</taxon>
    </lineage>
</organism>
<dbReference type="GO" id="GO:0008305">
    <property type="term" value="C:integrin complex"/>
    <property type="evidence" value="ECO:0007669"/>
    <property type="project" value="TreeGrafter"/>
</dbReference>
<feature type="transmembrane region" description="Helical" evidence="11">
    <location>
        <begin position="381"/>
        <end position="403"/>
    </location>
</feature>
<dbReference type="GO" id="GO:0005178">
    <property type="term" value="F:integrin binding"/>
    <property type="evidence" value="ECO:0007669"/>
    <property type="project" value="TreeGrafter"/>
</dbReference>
<comment type="caution">
    <text evidence="14">The sequence shown here is derived from an EMBL/GenBank/DDBJ whole genome shotgun (WGS) entry which is preliminary data.</text>
</comment>
<evidence type="ECO:0000259" key="13">
    <source>
        <dbReference type="Pfam" id="PF20806"/>
    </source>
</evidence>
<keyword evidence="7 11" id="KW-0472">Membrane</keyword>
<evidence type="ECO:0000256" key="9">
    <source>
        <dbReference type="ARBA" id="ARBA00023170"/>
    </source>
</evidence>
<keyword evidence="3 11" id="KW-0812">Transmembrane</keyword>
<keyword evidence="6" id="KW-0401">Integrin</keyword>
<dbReference type="GO" id="GO:0007160">
    <property type="term" value="P:cell-matrix adhesion"/>
    <property type="evidence" value="ECO:0007669"/>
    <property type="project" value="TreeGrafter"/>
</dbReference>
<evidence type="ECO:0000256" key="7">
    <source>
        <dbReference type="ARBA" id="ARBA00023136"/>
    </source>
</evidence>
<dbReference type="FunFam" id="1.20.5.930:FF:000001">
    <property type="entry name" value="Integrin subunit alpha V"/>
    <property type="match status" value="1"/>
</dbReference>
<evidence type="ECO:0000313" key="14">
    <source>
        <dbReference type="EMBL" id="KAF6025055.1"/>
    </source>
</evidence>
<sequence>MFTDVKNVIPVEETEQTGNNEFVFDSNRVDKLNLTVTLTVEESKDRAYETFVYVNLEPELRYTGVSTSLDPSASCSDGNKEFTLIVCSFGSILQGETRNVTLTLSFDELGPSFTTINVTTNTTSEDNHAANDFASLKVKVNIVTDLELLGSATRGDSVEYGDGDVKGVSAIETDADIGDYVQHTYTIINSGEYGSVSKVSLIVQWPYEIAASGEYLLYMTMTPRIVGVAAGKGQCRTDTKYINSQGYEVIEEDDLAVVPLRRRRQVDSEAAGVAPTGEVSSSNIVNLNCFEKTANCFNITCEFFDLVPKETIKVRFNSRLWNSSLAQEYSEGVDLVRIASTGSLFIDPAAKVSQTNTNNDFTNVYTEAKPNFVNITQPIKIWIIIVAAVAGILLLILIIIICWKCGFFKRNRPTTYGVKVEKQRGEYEQVSQRDQDALT</sequence>
<evidence type="ECO:0000256" key="8">
    <source>
        <dbReference type="ARBA" id="ARBA00023157"/>
    </source>
</evidence>
<comment type="similarity">
    <text evidence="2">Belongs to the integrin alpha chain family.</text>
</comment>
<proteinExistence type="inferred from homology"/>
<dbReference type="InterPro" id="IPR048285">
    <property type="entry name" value="Integrin_alpha_Ig-like_2"/>
</dbReference>
<dbReference type="InterPro" id="IPR018184">
    <property type="entry name" value="Integrin_alpha_C_CS"/>
</dbReference>
<evidence type="ECO:0000256" key="4">
    <source>
        <dbReference type="ARBA" id="ARBA00022889"/>
    </source>
</evidence>
<dbReference type="Gene3D" id="2.60.40.1510">
    <property type="entry name" value="ntegrin, alpha v. Chain A, domain 3"/>
    <property type="match status" value="1"/>
</dbReference>
<keyword evidence="15" id="KW-1185">Reference proteome</keyword>
<dbReference type="Pfam" id="PF00357">
    <property type="entry name" value="Integrin_alpha"/>
    <property type="match status" value="1"/>
</dbReference>
<reference evidence="14" key="1">
    <citation type="submission" date="2020-06" db="EMBL/GenBank/DDBJ databases">
        <title>Draft genome of Bugula neritina, a colonial animal packing powerful symbionts and potential medicines.</title>
        <authorList>
            <person name="Rayko M."/>
        </authorList>
    </citation>
    <scope>NUCLEOTIDE SEQUENCE [LARGE SCALE GENOMIC DNA]</scope>
    <source>
        <strain evidence="14">Kwan_BN1</strain>
    </source>
</reference>
<evidence type="ECO:0000256" key="5">
    <source>
        <dbReference type="ARBA" id="ARBA00022989"/>
    </source>
</evidence>
<dbReference type="Gene3D" id="1.20.5.930">
    <property type="entry name" value="Bicelle-embedded integrin alpha(iib) transmembrane segment"/>
    <property type="match status" value="1"/>
</dbReference>
<feature type="domain" description="Integrin alpha third immunoglobulin-like" evidence="13">
    <location>
        <begin position="155"/>
        <end position="370"/>
    </location>
</feature>
<evidence type="ECO:0000256" key="10">
    <source>
        <dbReference type="ARBA" id="ARBA00023180"/>
    </source>
</evidence>
<keyword evidence="9" id="KW-0675">Receptor</keyword>
<dbReference type="PANTHER" id="PTHR23220:SF122">
    <property type="entry name" value="INTEGRIN ALPHA-PS1"/>
    <property type="match status" value="1"/>
</dbReference>
<dbReference type="GO" id="GO:0007229">
    <property type="term" value="P:integrin-mediated signaling pathway"/>
    <property type="evidence" value="ECO:0007669"/>
    <property type="project" value="UniProtKB-KW"/>
</dbReference>
<evidence type="ECO:0000256" key="6">
    <source>
        <dbReference type="ARBA" id="ARBA00023037"/>
    </source>
</evidence>
<protein>
    <submittedName>
        <fullName evidence="14">Mew</fullName>
    </submittedName>
</protein>
<dbReference type="AlphaFoldDB" id="A0A7J7JG26"/>
<dbReference type="PANTHER" id="PTHR23220">
    <property type="entry name" value="INTEGRIN ALPHA"/>
    <property type="match status" value="1"/>
</dbReference>
<keyword evidence="4" id="KW-0130">Cell adhesion</keyword>
<keyword evidence="10" id="KW-0325">Glycoprotein</keyword>
<evidence type="ECO:0000256" key="3">
    <source>
        <dbReference type="ARBA" id="ARBA00022692"/>
    </source>
</evidence>
<gene>
    <name evidence="14" type="ORF">EB796_016632</name>
</gene>
<evidence type="ECO:0000313" key="15">
    <source>
        <dbReference type="Proteomes" id="UP000593567"/>
    </source>
</evidence>
<keyword evidence="5 11" id="KW-1133">Transmembrane helix</keyword>
<evidence type="ECO:0000256" key="1">
    <source>
        <dbReference type="ARBA" id="ARBA00004479"/>
    </source>
</evidence>
<evidence type="ECO:0000256" key="2">
    <source>
        <dbReference type="ARBA" id="ARBA00008054"/>
    </source>
</evidence>
<dbReference type="Proteomes" id="UP000593567">
    <property type="component" value="Unassembled WGS sequence"/>
</dbReference>
<dbReference type="GO" id="GO:0009897">
    <property type="term" value="C:external side of plasma membrane"/>
    <property type="evidence" value="ECO:0007669"/>
    <property type="project" value="TreeGrafter"/>
</dbReference>
<comment type="subcellular location">
    <subcellularLocation>
        <location evidence="1">Membrane</location>
        <topology evidence="1">Single-pass type I membrane protein</topology>
    </subcellularLocation>
</comment>
<dbReference type="OrthoDB" id="5317514at2759"/>